<comment type="caution">
    <text evidence="1">The sequence shown here is derived from an EMBL/GenBank/DDBJ whole genome shotgun (WGS) entry which is preliminary data.</text>
</comment>
<name>A0ABS5BTX2_9BACT</name>
<proteinExistence type="predicted"/>
<keyword evidence="2" id="KW-1185">Reference proteome</keyword>
<gene>
    <name evidence="1" type="ORF">J8F10_18045</name>
</gene>
<dbReference type="EMBL" id="JAGKQQ010000001">
    <property type="protein sequence ID" value="MBP3957168.1"/>
    <property type="molecule type" value="Genomic_DNA"/>
</dbReference>
<dbReference type="RefSeq" id="WP_210655972.1">
    <property type="nucleotide sequence ID" value="NZ_JAGKQQ010000001.1"/>
</dbReference>
<protein>
    <recommendedName>
        <fullName evidence="3">Transposase IS66 zinc-finger binding domain-containing protein</fullName>
    </recommendedName>
</protein>
<dbReference type="Proteomes" id="UP000676565">
    <property type="component" value="Unassembled WGS sequence"/>
</dbReference>
<evidence type="ECO:0000313" key="1">
    <source>
        <dbReference type="EMBL" id="MBP3957168.1"/>
    </source>
</evidence>
<accession>A0ABS5BTX2</accession>
<evidence type="ECO:0008006" key="3">
    <source>
        <dbReference type="Google" id="ProtNLM"/>
    </source>
</evidence>
<sequence length="97" mass="10460">MNAARIAKLERFAARVRCRHCGRPLVDRTEDRVLALTVPEVKELARLIGCAVSKCACGRASVDLGQMPDENKRAALALFRGARSGRVAPTSSCAPLL</sequence>
<organism evidence="1 2">
    <name type="scientific">Gemmata palustris</name>
    <dbReference type="NCBI Taxonomy" id="2822762"/>
    <lineage>
        <taxon>Bacteria</taxon>
        <taxon>Pseudomonadati</taxon>
        <taxon>Planctomycetota</taxon>
        <taxon>Planctomycetia</taxon>
        <taxon>Gemmatales</taxon>
        <taxon>Gemmataceae</taxon>
        <taxon>Gemmata</taxon>
    </lineage>
</organism>
<evidence type="ECO:0000313" key="2">
    <source>
        <dbReference type="Proteomes" id="UP000676565"/>
    </source>
</evidence>
<reference evidence="1 2" key="1">
    <citation type="submission" date="2021-04" db="EMBL/GenBank/DDBJ databases">
        <authorList>
            <person name="Ivanova A."/>
        </authorList>
    </citation>
    <scope>NUCLEOTIDE SEQUENCE [LARGE SCALE GENOMIC DNA]</scope>
    <source>
        <strain evidence="1 2">G18</strain>
    </source>
</reference>